<organism evidence="2 3">
    <name type="scientific">Lepraria finkii</name>
    <dbReference type="NCBI Taxonomy" id="1340010"/>
    <lineage>
        <taxon>Eukaryota</taxon>
        <taxon>Fungi</taxon>
        <taxon>Dikarya</taxon>
        <taxon>Ascomycota</taxon>
        <taxon>Pezizomycotina</taxon>
        <taxon>Lecanoromycetes</taxon>
        <taxon>OSLEUM clade</taxon>
        <taxon>Lecanoromycetidae</taxon>
        <taxon>Lecanorales</taxon>
        <taxon>Lecanorineae</taxon>
        <taxon>Stereocaulaceae</taxon>
        <taxon>Lepraria</taxon>
    </lineage>
</organism>
<gene>
    <name evidence="2" type="ORF">ABVK25_001187</name>
</gene>
<feature type="compositionally biased region" description="Polar residues" evidence="1">
    <location>
        <begin position="159"/>
        <end position="181"/>
    </location>
</feature>
<evidence type="ECO:0000313" key="2">
    <source>
        <dbReference type="EMBL" id="KAL2058459.1"/>
    </source>
</evidence>
<dbReference type="EMBL" id="JBHFEH010000002">
    <property type="protein sequence ID" value="KAL2058459.1"/>
    <property type="molecule type" value="Genomic_DNA"/>
</dbReference>
<feature type="compositionally biased region" description="Basic and acidic residues" evidence="1">
    <location>
        <begin position="182"/>
        <end position="191"/>
    </location>
</feature>
<evidence type="ECO:0000256" key="1">
    <source>
        <dbReference type="SAM" id="MobiDB-lite"/>
    </source>
</evidence>
<feature type="compositionally biased region" description="Basic and acidic residues" evidence="1">
    <location>
        <begin position="114"/>
        <end position="141"/>
    </location>
</feature>
<evidence type="ECO:0008006" key="4">
    <source>
        <dbReference type="Google" id="ProtNLM"/>
    </source>
</evidence>
<proteinExistence type="predicted"/>
<evidence type="ECO:0000313" key="3">
    <source>
        <dbReference type="Proteomes" id="UP001590951"/>
    </source>
</evidence>
<feature type="compositionally biased region" description="Low complexity" evidence="1">
    <location>
        <begin position="1"/>
        <end position="35"/>
    </location>
</feature>
<name>A0ABR4BNX7_9LECA</name>
<dbReference type="PANTHER" id="PTHR34776:SF1">
    <property type="entry name" value="F17F16.3 PROTEIN"/>
    <property type="match status" value="1"/>
</dbReference>
<feature type="compositionally biased region" description="Low complexity" evidence="1">
    <location>
        <begin position="215"/>
        <end position="228"/>
    </location>
</feature>
<keyword evidence="3" id="KW-1185">Reference proteome</keyword>
<protein>
    <recommendedName>
        <fullName evidence="4">BTB domain transcription factor</fullName>
    </recommendedName>
</protein>
<sequence>MAGTRSSARQAAQKASSGPNSSQSKPSQNKQNKPSTGGAESKRKASWTVAAAGGKAKKGKKSQAKEEKEQTTIEDTMPAEEKKEEDQDVEMKDEGKVKTGEVSNGGDETGVDAVTEREAEIRDQEPMGDEKKEDAPAEKDAANTNGDTKAESRDEPMGNSKTDSSPTPTTGTITNGDAPSSSKEEEPKKNGFDTMMDASAGKEEDKNITAEGTGSKVSAANNAVESSSQRAEVTPSSILEKGVIYFFFRGRVGINEPSDVNEIARSYIVLRPMPHGANIGEGPIGDAKNVCMLSLPKKVLPVSPKDRFMTFVEKANVSMEDVKQQLSSSDYSTKTVGVRHTPAAAPIGEGVYAITKTERETHLAYILTVPSEINEVQKAVGLRQQGSYITSAKNPKSASPANASLPKGAEYPQTIIDEFHGRGWMPLEPKLLNYENTQFLIIGHKNHTLEKATEPQDGEDQKADKETPMEELEKLEHEDEIRVEHLKGDDTVFMDLGLSAKEYPKLQTTW</sequence>
<comment type="caution">
    <text evidence="2">The sequence shown here is derived from an EMBL/GenBank/DDBJ whole genome shotgun (WGS) entry which is preliminary data.</text>
</comment>
<dbReference type="Proteomes" id="UP001590951">
    <property type="component" value="Unassembled WGS sequence"/>
</dbReference>
<feature type="region of interest" description="Disordered" evidence="1">
    <location>
        <begin position="448"/>
        <end position="472"/>
    </location>
</feature>
<feature type="compositionally biased region" description="Basic and acidic residues" evidence="1">
    <location>
        <begin position="79"/>
        <end position="99"/>
    </location>
</feature>
<feature type="region of interest" description="Disordered" evidence="1">
    <location>
        <begin position="1"/>
        <end position="232"/>
    </location>
</feature>
<dbReference type="PANTHER" id="PTHR34776">
    <property type="entry name" value="F17F16.3 PROTEIN"/>
    <property type="match status" value="1"/>
</dbReference>
<reference evidence="2 3" key="1">
    <citation type="submission" date="2024-09" db="EMBL/GenBank/DDBJ databases">
        <title>Rethinking Asexuality: The Enigmatic Case of Functional Sexual Genes in Lepraria (Stereocaulaceae).</title>
        <authorList>
            <person name="Doellman M."/>
            <person name="Sun Y."/>
            <person name="Barcenas-Pena A."/>
            <person name="Lumbsch H.T."/>
            <person name="Grewe F."/>
        </authorList>
    </citation>
    <scope>NUCLEOTIDE SEQUENCE [LARGE SCALE GENOMIC DNA]</scope>
    <source>
        <strain evidence="2 3">Grewe 0041</strain>
    </source>
</reference>
<accession>A0ABR4BNX7</accession>